<evidence type="ECO:0000313" key="6">
    <source>
        <dbReference type="EMBL" id="PCC20554.1"/>
    </source>
</evidence>
<evidence type="ECO:0000259" key="2">
    <source>
        <dbReference type="PROSITE" id="PS50994"/>
    </source>
</evidence>
<keyword evidence="1" id="KW-0175">Coiled coil</keyword>
<feature type="domain" description="Integrase catalytic" evidence="2">
    <location>
        <begin position="248"/>
        <end position="410"/>
    </location>
</feature>
<dbReference type="InterPro" id="IPR012337">
    <property type="entry name" value="RNaseH-like_sf"/>
</dbReference>
<dbReference type="InterPro" id="IPR050900">
    <property type="entry name" value="Transposase_IS3/IS150/IS904"/>
</dbReference>
<dbReference type="EMBL" id="NRGX01000001">
    <property type="protein sequence ID" value="PCC20326.1"/>
    <property type="molecule type" value="Genomic_DNA"/>
</dbReference>
<dbReference type="EMBL" id="CP025330">
    <property type="protein sequence ID" value="AZT93863.1"/>
    <property type="molecule type" value="Genomic_DNA"/>
</dbReference>
<dbReference type="PANTHER" id="PTHR46889">
    <property type="entry name" value="TRANSPOSASE INSF FOR INSERTION SEQUENCE IS3B-RELATED"/>
    <property type="match status" value="1"/>
</dbReference>
<dbReference type="Proteomes" id="UP000283000">
    <property type="component" value="Chromosome"/>
</dbReference>
<gene>
    <name evidence="4" type="ORF">CIK79_00885</name>
    <name evidence="5" type="ORF">CIK79_03515</name>
    <name evidence="6" type="ORF">CIK79_17285</name>
    <name evidence="7" type="ORF">CIK79_17310</name>
    <name evidence="3" type="ORF">CXR23_12505</name>
</gene>
<dbReference type="EMBL" id="NRGX01000001">
    <property type="protein sequence ID" value="PCC20554.1"/>
    <property type="molecule type" value="Genomic_DNA"/>
</dbReference>
<reference evidence="3 9" key="3">
    <citation type="submission" date="2019-01" db="EMBL/GenBank/DDBJ databases">
        <title>Comparative genomic analysis of Brevibacterium aurantiacum sheds light on its evolution and its adaptation to smear-ripened cheeses.</title>
        <authorList>
            <person name="Moineau S."/>
        </authorList>
    </citation>
    <scope>NUCLEOTIDE SEQUENCE [LARGE SCALE GENOMIC DNA]</scope>
    <source>
        <strain evidence="3 9">SMQ-1417</strain>
    </source>
</reference>
<dbReference type="SUPFAM" id="SSF53098">
    <property type="entry name" value="Ribonuclease H-like"/>
    <property type="match status" value="1"/>
</dbReference>
<name>A0A2A3X9E4_BREAU</name>
<dbReference type="Pfam" id="PF00665">
    <property type="entry name" value="rve"/>
    <property type="match status" value="1"/>
</dbReference>
<evidence type="ECO:0000313" key="4">
    <source>
        <dbReference type="EMBL" id="PCC20326.1"/>
    </source>
</evidence>
<evidence type="ECO:0000313" key="7">
    <source>
        <dbReference type="EMBL" id="PCC20555.1"/>
    </source>
</evidence>
<dbReference type="EMBL" id="NRGX01000001">
    <property type="protein sequence ID" value="PCC20360.1"/>
    <property type="molecule type" value="Genomic_DNA"/>
</dbReference>
<dbReference type="PANTHER" id="PTHR46889:SF4">
    <property type="entry name" value="TRANSPOSASE INSO FOR INSERTION SEQUENCE ELEMENT IS911B-RELATED"/>
    <property type="match status" value="1"/>
</dbReference>
<dbReference type="EMBL" id="NRGX01000001">
    <property type="protein sequence ID" value="PCC20555.1"/>
    <property type="molecule type" value="Genomic_DNA"/>
</dbReference>
<evidence type="ECO:0000313" key="5">
    <source>
        <dbReference type="EMBL" id="PCC20360.1"/>
    </source>
</evidence>
<dbReference type="RefSeq" id="WP_096158847.1">
    <property type="nucleotide sequence ID" value="NZ_CP017150.1"/>
</dbReference>
<dbReference type="AlphaFoldDB" id="A0A2A3X9E4"/>
<accession>A0A2A3X9E4</accession>
<dbReference type="NCBIfam" id="NF033516">
    <property type="entry name" value="transpos_IS3"/>
    <property type="match status" value="1"/>
</dbReference>
<dbReference type="Proteomes" id="UP000218377">
    <property type="component" value="Unassembled WGS sequence"/>
</dbReference>
<organism evidence="4 8">
    <name type="scientific">Brevibacterium aurantiacum</name>
    <dbReference type="NCBI Taxonomy" id="273384"/>
    <lineage>
        <taxon>Bacteria</taxon>
        <taxon>Bacillati</taxon>
        <taxon>Actinomycetota</taxon>
        <taxon>Actinomycetes</taxon>
        <taxon>Micrococcales</taxon>
        <taxon>Brevibacteriaceae</taxon>
        <taxon>Brevibacterium</taxon>
    </lineage>
</organism>
<evidence type="ECO:0000313" key="8">
    <source>
        <dbReference type="Proteomes" id="UP000218377"/>
    </source>
</evidence>
<feature type="coiled-coil region" evidence="1">
    <location>
        <begin position="76"/>
        <end position="103"/>
    </location>
</feature>
<dbReference type="GO" id="GO:0003676">
    <property type="term" value="F:nucleic acid binding"/>
    <property type="evidence" value="ECO:0007669"/>
    <property type="project" value="InterPro"/>
</dbReference>
<proteinExistence type="predicted"/>
<evidence type="ECO:0000313" key="9">
    <source>
        <dbReference type="Proteomes" id="UP000283000"/>
    </source>
</evidence>
<sequence length="461" mass="50571">MNSSGPRAGGPTRRRSFTPAQKLELLTQYEDACTGKEGGAFLREQGLYSSQIAEWRKLRDAGALTGKKPGETIGKLSAEQAEIARLRRQLEVSEGRLERTEAALGINGKTLGVLRERHQGITGRAEVQEEMTSAYRHLVEAAVPTRQAAALLGLSRTTIYRKPAAPVDHEPVVPPNKLCAAERAEILAALNSPEFVDLAPLQVYAKLLDEGIYLGSVSTFYRVLQENEQVKERRRLAKHPARAIPELVATAPGQVLSWDITKLAGPVKGKYFDCYLMVDIHSRFIVGAHVHATESGVLAVEMMKEIFGIHGIPEVVHADRGTSMTSKTVAGLLSDLEVTRSHSRPRVSNDNPYSESLFKTMKYGPTFPDRFASLGDARAFISEFVDWYNHAHQHSGIGFHTPANVHYGFADSVAVKRSQTLAAARAKHPQRFSKATDPKILALPGPAWINQPKEGTETEAA</sequence>
<dbReference type="PROSITE" id="PS50994">
    <property type="entry name" value="INTEGRASE"/>
    <property type="match status" value="1"/>
</dbReference>
<evidence type="ECO:0000256" key="1">
    <source>
        <dbReference type="SAM" id="Coils"/>
    </source>
</evidence>
<dbReference type="OrthoDB" id="52928at2"/>
<reference evidence="3 9" key="2">
    <citation type="submission" date="2017-12" db="EMBL/GenBank/DDBJ databases">
        <authorList>
            <person name="Levesque S."/>
        </authorList>
    </citation>
    <scope>NUCLEOTIDE SEQUENCE [LARGE SCALE GENOMIC DNA]</scope>
    <source>
        <strain evidence="3 9">SMQ-1417</strain>
    </source>
</reference>
<protein>
    <submittedName>
        <fullName evidence="4">IS3 family transposase</fullName>
    </submittedName>
</protein>
<dbReference type="InterPro" id="IPR001584">
    <property type="entry name" value="Integrase_cat-core"/>
</dbReference>
<dbReference type="InterPro" id="IPR036397">
    <property type="entry name" value="RNaseH_sf"/>
</dbReference>
<dbReference type="Gene3D" id="3.30.420.10">
    <property type="entry name" value="Ribonuclease H-like superfamily/Ribonuclease H"/>
    <property type="match status" value="1"/>
</dbReference>
<dbReference type="GO" id="GO:0015074">
    <property type="term" value="P:DNA integration"/>
    <property type="evidence" value="ECO:0007669"/>
    <property type="project" value="InterPro"/>
</dbReference>
<evidence type="ECO:0000313" key="3">
    <source>
        <dbReference type="EMBL" id="AZT93863.1"/>
    </source>
</evidence>
<dbReference type="InterPro" id="IPR048020">
    <property type="entry name" value="Transpos_IS3"/>
</dbReference>
<reference evidence="4 8" key="1">
    <citation type="journal article" date="2017" name="Elife">
        <title>Extensive horizontal gene transfer in cheese-associated bacteria.</title>
        <authorList>
            <person name="Bonham K.S."/>
            <person name="Wolfe B.E."/>
            <person name="Dutton R.J."/>
        </authorList>
    </citation>
    <scope>NUCLEOTIDE SEQUENCE [LARGE SCALE GENOMIC DNA]</scope>
    <source>
        <strain evidence="4 8">JB5</strain>
    </source>
</reference>